<accession>A0A5M3XF89</accession>
<dbReference type="SUPFAM" id="SSF46689">
    <property type="entry name" value="Homeodomain-like"/>
    <property type="match status" value="1"/>
</dbReference>
<sequence>MFVSLLYLSLVRLGQLLLLRLRTDTSKDVEILVLRHQLAVLRRQTGPMRPSPTDRALLAVLSRLLPRIRWPAFVVTPATLLRWHRDMVRRKWTYPRRRPGRPPISNEIRALILRLAAENPTWGHRRIHGELVGLGYKLAPSTVWLILKKAGVDPAPRRSGSTWKQFLTVQAKTMLACDFFTVDTGFLKRISVLFVIEVATRRVHLVGVTAHPSGAWVAQRARNLLLDADGWIGQMTLLFRDRDSKFVAGFDAVFASIGVRVVQTPPRAPVANCYAERWVGTVRRECTDRMLIFSERHLRTVLAEYVWHYNRHRPHRSLHQRPPNPRSEVISLEQAYVARRQVLGGLINEYSQVA</sequence>
<dbReference type="GO" id="GO:0003676">
    <property type="term" value="F:nucleic acid binding"/>
    <property type="evidence" value="ECO:0007669"/>
    <property type="project" value="InterPro"/>
</dbReference>
<dbReference type="OrthoDB" id="1551204at2"/>
<proteinExistence type="predicted"/>
<dbReference type="RefSeq" id="WP_155343909.1">
    <property type="nucleotide sequence ID" value="NZ_BAAAHM010000012.1"/>
</dbReference>
<keyword evidence="3" id="KW-1185">Reference proteome</keyword>
<organism evidence="2 3">
    <name type="scientific">Acrocarpospora pleiomorpha</name>
    <dbReference type="NCBI Taxonomy" id="90975"/>
    <lineage>
        <taxon>Bacteria</taxon>
        <taxon>Bacillati</taxon>
        <taxon>Actinomycetota</taxon>
        <taxon>Actinomycetes</taxon>
        <taxon>Streptosporangiales</taxon>
        <taxon>Streptosporangiaceae</taxon>
        <taxon>Acrocarpospora</taxon>
    </lineage>
</organism>
<dbReference type="PROSITE" id="PS50994">
    <property type="entry name" value="INTEGRASE"/>
    <property type="match status" value="1"/>
</dbReference>
<name>A0A5M3XF89_9ACTN</name>
<feature type="domain" description="Integrase catalytic" evidence="1">
    <location>
        <begin position="152"/>
        <end position="330"/>
    </location>
</feature>
<dbReference type="SUPFAM" id="SSF53098">
    <property type="entry name" value="Ribonuclease H-like"/>
    <property type="match status" value="1"/>
</dbReference>
<gene>
    <name evidence="2" type="ORF">Aple_016940</name>
</gene>
<dbReference type="InterPro" id="IPR036397">
    <property type="entry name" value="RNaseH_sf"/>
</dbReference>
<evidence type="ECO:0000259" key="1">
    <source>
        <dbReference type="PROSITE" id="PS50994"/>
    </source>
</evidence>
<dbReference type="GO" id="GO:0015074">
    <property type="term" value="P:DNA integration"/>
    <property type="evidence" value="ECO:0007669"/>
    <property type="project" value="InterPro"/>
</dbReference>
<reference evidence="2 3" key="1">
    <citation type="submission" date="2019-10" db="EMBL/GenBank/DDBJ databases">
        <title>Whole genome shotgun sequence of Acrocarpospora pleiomorpha NBRC 16267.</title>
        <authorList>
            <person name="Ichikawa N."/>
            <person name="Kimura A."/>
            <person name="Kitahashi Y."/>
            <person name="Komaki H."/>
            <person name="Oguchi A."/>
        </authorList>
    </citation>
    <scope>NUCLEOTIDE SEQUENCE [LARGE SCALE GENOMIC DNA]</scope>
    <source>
        <strain evidence="2 3">NBRC 16267</strain>
    </source>
</reference>
<dbReference type="AlphaFoldDB" id="A0A5M3XF89"/>
<dbReference type="Pfam" id="PF13683">
    <property type="entry name" value="rve_3"/>
    <property type="match status" value="1"/>
</dbReference>
<dbReference type="Pfam" id="PF13565">
    <property type="entry name" value="HTH_32"/>
    <property type="match status" value="1"/>
</dbReference>
<comment type="caution">
    <text evidence="2">The sequence shown here is derived from an EMBL/GenBank/DDBJ whole genome shotgun (WGS) entry which is preliminary data.</text>
</comment>
<dbReference type="Proteomes" id="UP000377595">
    <property type="component" value="Unassembled WGS sequence"/>
</dbReference>
<dbReference type="EMBL" id="BLAF01000008">
    <property type="protein sequence ID" value="GES18799.1"/>
    <property type="molecule type" value="Genomic_DNA"/>
</dbReference>
<dbReference type="Gene3D" id="3.30.420.10">
    <property type="entry name" value="Ribonuclease H-like superfamily/Ribonuclease H"/>
    <property type="match status" value="1"/>
</dbReference>
<protein>
    <recommendedName>
        <fullName evidence="1">Integrase catalytic domain-containing protein</fullName>
    </recommendedName>
</protein>
<dbReference type="InterPro" id="IPR012337">
    <property type="entry name" value="RNaseH-like_sf"/>
</dbReference>
<evidence type="ECO:0000313" key="3">
    <source>
        <dbReference type="Proteomes" id="UP000377595"/>
    </source>
</evidence>
<dbReference type="InterPro" id="IPR001584">
    <property type="entry name" value="Integrase_cat-core"/>
</dbReference>
<evidence type="ECO:0000313" key="2">
    <source>
        <dbReference type="EMBL" id="GES18799.1"/>
    </source>
</evidence>
<dbReference type="InterPro" id="IPR009057">
    <property type="entry name" value="Homeodomain-like_sf"/>
</dbReference>